<dbReference type="VEuPathDB" id="VectorBase:ASIC014564"/>
<dbReference type="AlphaFoldDB" id="A0A084W8W3"/>
<dbReference type="EMBL" id="ATLV01021519">
    <property type="status" value="NOT_ANNOTATED_CDS"/>
    <property type="molecule type" value="Genomic_DNA"/>
</dbReference>
<gene>
    <name evidence="1" type="ORF">ZHAS_00014564</name>
</gene>
<accession>A0A084W8W3</accession>
<sequence length="109" mass="12773">MPRNVQRRDGWAEGAKKGAPKRWIISPIVRHTLGSAPVVDQQASEIDDRFDDHKLAWRPVKMELLFRNEATQNETKPRPMLRRELTPDRLLFGTHSGKWVWPIFCLLFI</sequence>
<dbReference type="EMBL" id="KE525319">
    <property type="protein sequence ID" value="KFB46657.1"/>
    <property type="molecule type" value="Genomic_DNA"/>
</dbReference>
<dbReference type="Proteomes" id="UP000030765">
    <property type="component" value="Unassembled WGS sequence"/>
</dbReference>
<protein>
    <submittedName>
        <fullName evidence="1 2">Uncharacterized protein</fullName>
    </submittedName>
</protein>
<proteinExistence type="predicted"/>
<keyword evidence="3" id="KW-1185">Reference proteome</keyword>
<evidence type="ECO:0000313" key="3">
    <source>
        <dbReference type="Proteomes" id="UP000030765"/>
    </source>
</evidence>
<reference evidence="2" key="2">
    <citation type="submission" date="2020-05" db="UniProtKB">
        <authorList>
            <consortium name="EnsemblMetazoa"/>
        </authorList>
    </citation>
    <scope>IDENTIFICATION</scope>
</reference>
<name>A0A084W8W3_ANOSI</name>
<evidence type="ECO:0000313" key="1">
    <source>
        <dbReference type="EMBL" id="KFB46657.1"/>
    </source>
</evidence>
<reference evidence="1 3" key="1">
    <citation type="journal article" date="2014" name="BMC Genomics">
        <title>Genome sequence of Anopheles sinensis provides insight into genetics basis of mosquito competence for malaria parasites.</title>
        <authorList>
            <person name="Zhou D."/>
            <person name="Zhang D."/>
            <person name="Ding G."/>
            <person name="Shi L."/>
            <person name="Hou Q."/>
            <person name="Ye Y."/>
            <person name="Xu Y."/>
            <person name="Zhou H."/>
            <person name="Xiong C."/>
            <person name="Li S."/>
            <person name="Yu J."/>
            <person name="Hong S."/>
            <person name="Yu X."/>
            <person name="Zou P."/>
            <person name="Chen C."/>
            <person name="Chang X."/>
            <person name="Wang W."/>
            <person name="Lv Y."/>
            <person name="Sun Y."/>
            <person name="Ma L."/>
            <person name="Shen B."/>
            <person name="Zhu C."/>
        </authorList>
    </citation>
    <scope>NUCLEOTIDE SEQUENCE [LARGE SCALE GENOMIC DNA]</scope>
</reference>
<dbReference type="EnsemblMetazoa" id="ASIC014564-RA">
    <property type="protein sequence ID" value="ASIC014564-PA"/>
    <property type="gene ID" value="ASIC014564"/>
</dbReference>
<evidence type="ECO:0000313" key="2">
    <source>
        <dbReference type="EnsemblMetazoa" id="ASIC014564-PA"/>
    </source>
</evidence>
<organism evidence="1">
    <name type="scientific">Anopheles sinensis</name>
    <name type="common">Mosquito</name>
    <dbReference type="NCBI Taxonomy" id="74873"/>
    <lineage>
        <taxon>Eukaryota</taxon>
        <taxon>Metazoa</taxon>
        <taxon>Ecdysozoa</taxon>
        <taxon>Arthropoda</taxon>
        <taxon>Hexapoda</taxon>
        <taxon>Insecta</taxon>
        <taxon>Pterygota</taxon>
        <taxon>Neoptera</taxon>
        <taxon>Endopterygota</taxon>
        <taxon>Diptera</taxon>
        <taxon>Nematocera</taxon>
        <taxon>Culicoidea</taxon>
        <taxon>Culicidae</taxon>
        <taxon>Anophelinae</taxon>
        <taxon>Anopheles</taxon>
    </lineage>
</organism>